<feature type="transmembrane region" description="Helical" evidence="1">
    <location>
        <begin position="207"/>
        <end position="225"/>
    </location>
</feature>
<keyword evidence="1" id="KW-0472">Membrane</keyword>
<sequence length="243" mass="26346">MGNAVWFTHNKIPFNKVLVFMCFSAPVSFAASAFVASAGILAIRATQKPAERPFASVPILFAIQQFIEGVLWLLLPHVGTAPTTHGLVQIYAFFIGVIWPIMIPLGILMIEPGLIRRRLMMAVLAIGVIVALGTFGIIVRYGVGVQVVNQCLVYSNPVGGGFVIRSAYVIATCAAYFVSSHKSVRWIGVAMVAGFGVAFSFYRLNWPSVWCFFAAIVSALIYLHFRRSRIAAAPADTATTEAS</sequence>
<evidence type="ECO:0000313" key="4">
    <source>
        <dbReference type="Proteomes" id="UP000017837"/>
    </source>
</evidence>
<feature type="transmembrane region" description="Helical" evidence="1">
    <location>
        <begin position="119"/>
        <end position="138"/>
    </location>
</feature>
<feature type="transmembrane region" description="Helical" evidence="1">
    <location>
        <begin position="158"/>
        <end position="177"/>
    </location>
</feature>
<reference evidence="3 4" key="1">
    <citation type="journal article" date="2014" name="Nature">
        <title>Sequential evolution of bacterial morphology by co-option of a developmental regulator.</title>
        <authorList>
            <person name="Jiang C."/>
            <person name="Brown P.J."/>
            <person name="Ducret A."/>
            <person name="Brun Y.V."/>
        </authorList>
    </citation>
    <scope>NUCLEOTIDE SEQUENCE [LARGE SCALE GENOMIC DNA]</scope>
    <source>
        <strain evidence="3 4">DSM 16100</strain>
    </source>
</reference>
<feature type="transmembrane region" description="Helical" evidence="1">
    <location>
        <begin position="17"/>
        <end position="43"/>
    </location>
</feature>
<dbReference type="Proteomes" id="UP000017837">
    <property type="component" value="Unassembled WGS sequence"/>
</dbReference>
<gene>
    <name evidence="3" type="ORF">ABENE_18200</name>
</gene>
<keyword evidence="4" id="KW-1185">Reference proteome</keyword>
<protein>
    <submittedName>
        <fullName evidence="3">Uncharacterized protein</fullName>
    </submittedName>
</protein>
<evidence type="ECO:0000256" key="1">
    <source>
        <dbReference type="SAM" id="Phobius"/>
    </source>
</evidence>
<dbReference type="PATRIC" id="fig|1121022.4.peg.3721"/>
<evidence type="ECO:0000256" key="2">
    <source>
        <dbReference type="SAM" id="SignalP"/>
    </source>
</evidence>
<feature type="transmembrane region" description="Helical" evidence="1">
    <location>
        <begin position="184"/>
        <end position="201"/>
    </location>
</feature>
<keyword evidence="1" id="KW-1133">Transmembrane helix</keyword>
<comment type="caution">
    <text evidence="3">The sequence shown here is derived from an EMBL/GenBank/DDBJ whole genome shotgun (WGS) entry which is preliminary data.</text>
</comment>
<dbReference type="eggNOG" id="ENOG5032S87">
    <property type="taxonomic scope" value="Bacteria"/>
</dbReference>
<feature type="signal peptide" evidence="2">
    <location>
        <begin position="1"/>
        <end position="30"/>
    </location>
</feature>
<organism evidence="3 4">
    <name type="scientific">Asticcacaulis benevestitus DSM 16100 = ATCC BAA-896</name>
    <dbReference type="NCBI Taxonomy" id="1121022"/>
    <lineage>
        <taxon>Bacteria</taxon>
        <taxon>Pseudomonadati</taxon>
        <taxon>Pseudomonadota</taxon>
        <taxon>Alphaproteobacteria</taxon>
        <taxon>Caulobacterales</taxon>
        <taxon>Caulobacteraceae</taxon>
        <taxon>Asticcacaulis</taxon>
    </lineage>
</organism>
<accession>V4PH73</accession>
<evidence type="ECO:0000313" key="3">
    <source>
        <dbReference type="EMBL" id="ESQ86544.1"/>
    </source>
</evidence>
<name>V4PH73_9CAUL</name>
<dbReference type="InterPro" id="IPR046737">
    <property type="entry name" value="DUF6629"/>
</dbReference>
<proteinExistence type="predicted"/>
<feature type="transmembrane region" description="Helical" evidence="1">
    <location>
        <begin position="55"/>
        <end position="75"/>
    </location>
</feature>
<dbReference type="EMBL" id="AWGB01000053">
    <property type="protein sequence ID" value="ESQ86544.1"/>
    <property type="molecule type" value="Genomic_DNA"/>
</dbReference>
<dbReference type="STRING" id="1121022.GCA_000376105_02805"/>
<feature type="chain" id="PRO_5004727127" evidence="2">
    <location>
        <begin position="31"/>
        <end position="243"/>
    </location>
</feature>
<keyword evidence="1" id="KW-0812">Transmembrane</keyword>
<dbReference type="Pfam" id="PF20334">
    <property type="entry name" value="DUF6629"/>
    <property type="match status" value="1"/>
</dbReference>
<feature type="transmembrane region" description="Helical" evidence="1">
    <location>
        <begin position="87"/>
        <end position="107"/>
    </location>
</feature>
<dbReference type="AlphaFoldDB" id="V4PH73"/>
<keyword evidence="2" id="KW-0732">Signal</keyword>